<dbReference type="CDD" id="cd06170">
    <property type="entry name" value="LuxR_C_like"/>
    <property type="match status" value="1"/>
</dbReference>
<dbReference type="InterPro" id="IPR000792">
    <property type="entry name" value="Tscrpt_reg_LuxR_C"/>
</dbReference>
<dbReference type="PROSITE" id="PS50043">
    <property type="entry name" value="HTH_LUXR_2"/>
    <property type="match status" value="1"/>
</dbReference>
<feature type="domain" description="HTH luxR-type" evidence="4">
    <location>
        <begin position="140"/>
        <end position="205"/>
    </location>
</feature>
<dbReference type="PANTHER" id="PTHR43214:SF43">
    <property type="entry name" value="TWO-COMPONENT RESPONSE REGULATOR"/>
    <property type="match status" value="1"/>
</dbReference>
<organism evidence="6 7">
    <name type="scientific">Chryseobacterium soli</name>
    <dbReference type="NCBI Taxonomy" id="445961"/>
    <lineage>
        <taxon>Bacteria</taxon>
        <taxon>Pseudomonadati</taxon>
        <taxon>Bacteroidota</taxon>
        <taxon>Flavobacteriia</taxon>
        <taxon>Flavobacteriales</taxon>
        <taxon>Weeksellaceae</taxon>
        <taxon>Chryseobacterium group</taxon>
        <taxon>Chryseobacterium</taxon>
    </lineage>
</organism>
<evidence type="ECO:0000256" key="2">
    <source>
        <dbReference type="ARBA" id="ARBA00023125"/>
    </source>
</evidence>
<dbReference type="SMART" id="SM00421">
    <property type="entry name" value="HTH_LUXR"/>
    <property type="match status" value="1"/>
</dbReference>
<feature type="domain" description="Response regulatory" evidence="5">
    <location>
        <begin position="3"/>
        <end position="119"/>
    </location>
</feature>
<dbReference type="OrthoDB" id="9797341at2"/>
<dbReference type="SUPFAM" id="SSF52172">
    <property type="entry name" value="CheY-like"/>
    <property type="match status" value="1"/>
</dbReference>
<protein>
    <submittedName>
        <fullName evidence="6">LuxR family transcriptional regulator</fullName>
    </submittedName>
</protein>
<evidence type="ECO:0000256" key="3">
    <source>
        <dbReference type="PROSITE-ProRule" id="PRU00169"/>
    </source>
</evidence>
<evidence type="ECO:0000313" key="7">
    <source>
        <dbReference type="Proteomes" id="UP000028705"/>
    </source>
</evidence>
<evidence type="ECO:0000259" key="5">
    <source>
        <dbReference type="PROSITE" id="PS50110"/>
    </source>
</evidence>
<keyword evidence="7" id="KW-1185">Reference proteome</keyword>
<dbReference type="CDD" id="cd17535">
    <property type="entry name" value="REC_NarL-like"/>
    <property type="match status" value="1"/>
</dbReference>
<keyword evidence="2" id="KW-0238">DNA-binding</keyword>
<dbReference type="eggNOG" id="COG2197">
    <property type="taxonomic scope" value="Bacteria"/>
</dbReference>
<dbReference type="EMBL" id="JPRH01000004">
    <property type="protein sequence ID" value="KFF12031.1"/>
    <property type="molecule type" value="Genomic_DNA"/>
</dbReference>
<feature type="modified residue" description="4-aspartylphosphate" evidence="3">
    <location>
        <position position="54"/>
    </location>
</feature>
<sequence>MIKVAITDDHPLLLEGLKNILGNSDTIDVVDCFKNVSEMNAGLAKQAVDILLLDINLVDTNSIELIKPLKKKYENLQIIMLSVHNELPVINSTLSEGALGYIQKNASVSEILEGIATVYAGNQFLCSQTKSVLEKKSADGLHQVPKLTRREKEILAEAAKGLTTNQMAEKLFISPHTVESHRKNLIEKFQTSNLSSAIKLAIEYGLIIE</sequence>
<dbReference type="PROSITE" id="PS50110">
    <property type="entry name" value="RESPONSE_REGULATORY"/>
    <property type="match status" value="1"/>
</dbReference>
<dbReference type="STRING" id="445961.IW15_10635"/>
<dbReference type="AlphaFoldDB" id="A0A086A5R7"/>
<dbReference type="Gene3D" id="1.10.10.10">
    <property type="entry name" value="Winged helix-like DNA-binding domain superfamily/Winged helix DNA-binding domain"/>
    <property type="match status" value="1"/>
</dbReference>
<reference evidence="6 7" key="1">
    <citation type="submission" date="2014-07" db="EMBL/GenBank/DDBJ databases">
        <title>Genome of Chryseobacterium soli DSM 19298.</title>
        <authorList>
            <person name="Stropko S.J."/>
            <person name="Pipes S.E."/>
            <person name="Newman J."/>
        </authorList>
    </citation>
    <scope>NUCLEOTIDE SEQUENCE [LARGE SCALE GENOMIC DNA]</scope>
    <source>
        <strain evidence="6 7">DSM 19298</strain>
    </source>
</reference>
<comment type="caution">
    <text evidence="6">The sequence shown here is derived from an EMBL/GenBank/DDBJ whole genome shotgun (WGS) entry which is preliminary data.</text>
</comment>
<gene>
    <name evidence="6" type="ORF">IW15_10635</name>
</gene>
<dbReference type="PANTHER" id="PTHR43214">
    <property type="entry name" value="TWO-COMPONENT RESPONSE REGULATOR"/>
    <property type="match status" value="1"/>
</dbReference>
<dbReference type="GO" id="GO:0000160">
    <property type="term" value="P:phosphorelay signal transduction system"/>
    <property type="evidence" value="ECO:0007669"/>
    <property type="project" value="InterPro"/>
</dbReference>
<dbReference type="InterPro" id="IPR036388">
    <property type="entry name" value="WH-like_DNA-bd_sf"/>
</dbReference>
<proteinExistence type="predicted"/>
<dbReference type="GO" id="GO:0003677">
    <property type="term" value="F:DNA binding"/>
    <property type="evidence" value="ECO:0007669"/>
    <property type="project" value="UniProtKB-KW"/>
</dbReference>
<dbReference type="Proteomes" id="UP000028705">
    <property type="component" value="Unassembled WGS sequence"/>
</dbReference>
<dbReference type="Gene3D" id="3.40.50.2300">
    <property type="match status" value="1"/>
</dbReference>
<accession>A0A086A5R7</accession>
<dbReference type="InterPro" id="IPR001789">
    <property type="entry name" value="Sig_transdc_resp-reg_receiver"/>
</dbReference>
<dbReference type="SMART" id="SM00448">
    <property type="entry name" value="REC"/>
    <property type="match status" value="1"/>
</dbReference>
<evidence type="ECO:0000259" key="4">
    <source>
        <dbReference type="PROSITE" id="PS50043"/>
    </source>
</evidence>
<evidence type="ECO:0000256" key="1">
    <source>
        <dbReference type="ARBA" id="ARBA00022553"/>
    </source>
</evidence>
<dbReference type="PRINTS" id="PR00038">
    <property type="entry name" value="HTHLUXR"/>
</dbReference>
<dbReference type="InterPro" id="IPR058245">
    <property type="entry name" value="NreC/VraR/RcsB-like_REC"/>
</dbReference>
<dbReference type="SUPFAM" id="SSF46894">
    <property type="entry name" value="C-terminal effector domain of the bipartite response regulators"/>
    <property type="match status" value="1"/>
</dbReference>
<dbReference type="Pfam" id="PF00196">
    <property type="entry name" value="GerE"/>
    <property type="match status" value="1"/>
</dbReference>
<dbReference type="InterPro" id="IPR016032">
    <property type="entry name" value="Sig_transdc_resp-reg_C-effctor"/>
</dbReference>
<dbReference type="InterPro" id="IPR011006">
    <property type="entry name" value="CheY-like_superfamily"/>
</dbReference>
<dbReference type="RefSeq" id="WP_034711144.1">
    <property type="nucleotide sequence ID" value="NZ_JPRH01000004.1"/>
</dbReference>
<evidence type="ECO:0000313" key="6">
    <source>
        <dbReference type="EMBL" id="KFF12031.1"/>
    </source>
</evidence>
<keyword evidence="1 3" id="KW-0597">Phosphoprotein</keyword>
<dbReference type="Pfam" id="PF00072">
    <property type="entry name" value="Response_reg"/>
    <property type="match status" value="1"/>
</dbReference>
<name>A0A086A5R7_9FLAO</name>
<dbReference type="GO" id="GO:0006355">
    <property type="term" value="P:regulation of DNA-templated transcription"/>
    <property type="evidence" value="ECO:0007669"/>
    <property type="project" value="InterPro"/>
</dbReference>
<dbReference type="InterPro" id="IPR039420">
    <property type="entry name" value="WalR-like"/>
</dbReference>